<feature type="transmembrane region" description="Helical" evidence="6">
    <location>
        <begin position="124"/>
        <end position="142"/>
    </location>
</feature>
<dbReference type="PANTHER" id="PTHR16007">
    <property type="entry name" value="EPIDIDYMAL MEMBRANE PROTEIN E9-RELATED"/>
    <property type="match status" value="1"/>
</dbReference>
<comment type="subcellular location">
    <subcellularLocation>
        <location evidence="1">Membrane</location>
        <topology evidence="1">Multi-pass membrane protein</topology>
    </subcellularLocation>
</comment>
<evidence type="ECO:0000313" key="7">
    <source>
        <dbReference type="EMBL" id="KAK9839456.1"/>
    </source>
</evidence>
<dbReference type="PANTHER" id="PTHR16007:SF15">
    <property type="entry name" value="TRANSMEMBRANE PROTEIN 45B"/>
    <property type="match status" value="1"/>
</dbReference>
<feature type="transmembrane region" description="Helical" evidence="6">
    <location>
        <begin position="178"/>
        <end position="197"/>
    </location>
</feature>
<keyword evidence="4 6" id="KW-1133">Transmembrane helix</keyword>
<name>A0AAW1S223_9CHLO</name>
<evidence type="ECO:0000256" key="4">
    <source>
        <dbReference type="ARBA" id="ARBA00022989"/>
    </source>
</evidence>
<dbReference type="InterPro" id="IPR006904">
    <property type="entry name" value="DUF716"/>
</dbReference>
<evidence type="ECO:0000256" key="3">
    <source>
        <dbReference type="ARBA" id="ARBA00022692"/>
    </source>
</evidence>
<dbReference type="EMBL" id="JALJOU010000016">
    <property type="protein sequence ID" value="KAK9839456.1"/>
    <property type="molecule type" value="Genomic_DNA"/>
</dbReference>
<reference evidence="7 8" key="1">
    <citation type="journal article" date="2024" name="Nat. Commun.">
        <title>Phylogenomics reveals the evolutionary origins of lichenization in chlorophyte algae.</title>
        <authorList>
            <person name="Puginier C."/>
            <person name="Libourel C."/>
            <person name="Otte J."/>
            <person name="Skaloud P."/>
            <person name="Haon M."/>
            <person name="Grisel S."/>
            <person name="Petersen M."/>
            <person name="Berrin J.G."/>
            <person name="Delaux P.M."/>
            <person name="Dal Grande F."/>
            <person name="Keller J."/>
        </authorList>
    </citation>
    <scope>NUCLEOTIDE SEQUENCE [LARGE SCALE GENOMIC DNA]</scope>
    <source>
        <strain evidence="7 8">SAG 245.80</strain>
    </source>
</reference>
<keyword evidence="5 6" id="KW-0472">Membrane</keyword>
<keyword evidence="3 6" id="KW-0812">Transmembrane</keyword>
<dbReference type="GO" id="GO:0016020">
    <property type="term" value="C:membrane"/>
    <property type="evidence" value="ECO:0007669"/>
    <property type="project" value="UniProtKB-SubCell"/>
</dbReference>
<feature type="transmembrane region" description="Helical" evidence="6">
    <location>
        <begin position="250"/>
        <end position="272"/>
    </location>
</feature>
<comment type="similarity">
    <text evidence="2">Belongs to the TMEM45 family.</text>
</comment>
<dbReference type="InterPro" id="IPR042127">
    <property type="entry name" value="TMEM45"/>
</dbReference>
<proteinExistence type="inferred from homology"/>
<gene>
    <name evidence="7" type="ORF">WJX81_003526</name>
</gene>
<feature type="transmembrane region" description="Helical" evidence="6">
    <location>
        <begin position="209"/>
        <end position="230"/>
    </location>
</feature>
<evidence type="ECO:0000256" key="6">
    <source>
        <dbReference type="SAM" id="Phobius"/>
    </source>
</evidence>
<sequence length="324" mass="35907">MDMGGMSMAAAPDVFSAPFPHPQHGGWLGHMIPGGFFLFWGSWWLLGVFRLALHASPRAPYVGRAWYDLQWAPRRVPIEPLFKVLLTFIGINGELWFGHESWRSLYGEDGRFIVGNINEWQHSAMYVAFLLSGVVDLIGFYMPPGTLPVGTEQACLSLAFVVEGTLFAFHLEGAAVNVHAHLLLVLCIFAAAGTLLLEMQFPGNVLLGITRAQLVMLQGVWFMQIARLLFEEHPQWHPGYHGSVMMVPVVFVACLMAVVAATFALFVAARLWQLRSSARSPPYKALRPDEEEAWSANAQRKEVEVAALAGHDPPRGRIPAAHPE</sequence>
<evidence type="ECO:0000313" key="8">
    <source>
        <dbReference type="Proteomes" id="UP001445335"/>
    </source>
</evidence>
<dbReference type="AlphaFoldDB" id="A0AAW1S223"/>
<accession>A0AAW1S223</accession>
<comment type="caution">
    <text evidence="7">The sequence shown here is derived from an EMBL/GenBank/DDBJ whole genome shotgun (WGS) entry which is preliminary data.</text>
</comment>
<evidence type="ECO:0000256" key="1">
    <source>
        <dbReference type="ARBA" id="ARBA00004141"/>
    </source>
</evidence>
<evidence type="ECO:0000256" key="5">
    <source>
        <dbReference type="ARBA" id="ARBA00023136"/>
    </source>
</evidence>
<keyword evidence="8" id="KW-1185">Reference proteome</keyword>
<dbReference type="Proteomes" id="UP001445335">
    <property type="component" value="Unassembled WGS sequence"/>
</dbReference>
<dbReference type="Pfam" id="PF04819">
    <property type="entry name" value="DUF716"/>
    <property type="match status" value="1"/>
</dbReference>
<protein>
    <submittedName>
        <fullName evidence="7">Uncharacterized protein</fullName>
    </submittedName>
</protein>
<evidence type="ECO:0000256" key="2">
    <source>
        <dbReference type="ARBA" id="ARBA00006948"/>
    </source>
</evidence>
<feature type="transmembrane region" description="Helical" evidence="6">
    <location>
        <begin position="32"/>
        <end position="53"/>
    </location>
</feature>
<organism evidence="7 8">
    <name type="scientific">Elliptochloris bilobata</name>
    <dbReference type="NCBI Taxonomy" id="381761"/>
    <lineage>
        <taxon>Eukaryota</taxon>
        <taxon>Viridiplantae</taxon>
        <taxon>Chlorophyta</taxon>
        <taxon>core chlorophytes</taxon>
        <taxon>Trebouxiophyceae</taxon>
        <taxon>Trebouxiophyceae incertae sedis</taxon>
        <taxon>Elliptochloris clade</taxon>
        <taxon>Elliptochloris</taxon>
    </lineage>
</organism>